<dbReference type="EMBL" id="JBHTLM010000001">
    <property type="protein sequence ID" value="MFD1175029.1"/>
    <property type="molecule type" value="Genomic_DNA"/>
</dbReference>
<dbReference type="RefSeq" id="WP_379315979.1">
    <property type="nucleotide sequence ID" value="NZ_JBHTLM010000001.1"/>
</dbReference>
<feature type="domain" description="DUF4825" evidence="1">
    <location>
        <begin position="54"/>
        <end position="133"/>
    </location>
</feature>
<evidence type="ECO:0000259" key="1">
    <source>
        <dbReference type="Pfam" id="PF16107"/>
    </source>
</evidence>
<reference evidence="3" key="1">
    <citation type="journal article" date="2019" name="Int. J. Syst. Evol. Microbiol.">
        <title>The Global Catalogue of Microorganisms (GCM) 10K type strain sequencing project: providing services to taxonomists for standard genome sequencing and annotation.</title>
        <authorList>
            <consortium name="The Broad Institute Genomics Platform"/>
            <consortium name="The Broad Institute Genome Sequencing Center for Infectious Disease"/>
            <person name="Wu L."/>
            <person name="Ma J."/>
        </authorList>
    </citation>
    <scope>NUCLEOTIDE SEQUENCE [LARGE SCALE GENOMIC DNA]</scope>
    <source>
        <strain evidence="3">CCUG 59189</strain>
    </source>
</reference>
<proteinExistence type="predicted"/>
<comment type="caution">
    <text evidence="2">The sequence shown here is derived from an EMBL/GenBank/DDBJ whole genome shotgun (WGS) entry which is preliminary data.</text>
</comment>
<organism evidence="2 3">
    <name type="scientific">Paenibacillus puldeungensis</name>
    <dbReference type="NCBI Taxonomy" id="696536"/>
    <lineage>
        <taxon>Bacteria</taxon>
        <taxon>Bacillati</taxon>
        <taxon>Bacillota</taxon>
        <taxon>Bacilli</taxon>
        <taxon>Bacillales</taxon>
        <taxon>Paenibacillaceae</taxon>
        <taxon>Paenibacillus</taxon>
    </lineage>
</organism>
<dbReference type="Pfam" id="PF16107">
    <property type="entry name" value="DUF4825"/>
    <property type="match status" value="1"/>
</dbReference>
<evidence type="ECO:0000313" key="3">
    <source>
        <dbReference type="Proteomes" id="UP001597262"/>
    </source>
</evidence>
<dbReference type="InterPro" id="IPR032250">
    <property type="entry name" value="DUF4825"/>
</dbReference>
<name>A0ABW3RRJ7_9BACL</name>
<evidence type="ECO:0000313" key="2">
    <source>
        <dbReference type="EMBL" id="MFD1175029.1"/>
    </source>
</evidence>
<keyword evidence="3" id="KW-1185">Reference proteome</keyword>
<sequence length="189" mass="21762">MKMRNIWIIGLLIFGLLLFGWVEGAAIPHMKAQEDQYNHEQLSPLTHDIKRTEKSKTKYMGSFPKVAGVFSSLPLGPIKTYKLDSDALTVQLNMEGSYSTKKQQQEETSLIYSATAAFRYIDNLEAVIYYFEDVTYKVKRSDVEKWYGAAWETLDDNQTVWKREVQSKLANESYVSKAMDSLFHQAKPL</sequence>
<protein>
    <submittedName>
        <fullName evidence="2">DUF4825 domain-containing protein</fullName>
    </submittedName>
</protein>
<dbReference type="Proteomes" id="UP001597262">
    <property type="component" value="Unassembled WGS sequence"/>
</dbReference>
<accession>A0ABW3RRJ7</accession>
<gene>
    <name evidence="2" type="ORF">ACFQ3W_01730</name>
</gene>